<name>A0A8H6HH55_9AGAR</name>
<gene>
    <name evidence="1" type="ORF">DFP72DRAFT_823413</name>
</gene>
<sequence length="265" mass="29791">RYLEPLAIAANVTQQSFCRLDEVLITFGFLVHKYTGMADDVIAQAAILKSVEARWAKADQEVFVAAVLINPLYRTTPFLPLESLNFANINGLLSRLWIRFFFEAPPSLFLEHAGQFLDGTGFFARLEAEAARELDRALGLGQRPDPLKILNQFRHPGRPNYVSPFIRFAQHLFSVSANSASCERLFSTFGNILTKLRNRTGNTVLHNLSLLKMQIRDEHLAQGTKTRLKRRFQAPGRFTTDAASSSRATVDKTISGTQRSLFMSV</sequence>
<dbReference type="SUPFAM" id="SSF53098">
    <property type="entry name" value="Ribonuclease H-like"/>
    <property type="match status" value="1"/>
</dbReference>
<protein>
    <recommendedName>
        <fullName evidence="3">HAT C-terminal dimerisation domain-containing protein</fullName>
    </recommendedName>
</protein>
<reference evidence="1 2" key="1">
    <citation type="submission" date="2020-07" db="EMBL/GenBank/DDBJ databases">
        <title>Comparative genomics of pyrophilous fungi reveals a link between fire events and developmental genes.</title>
        <authorList>
            <consortium name="DOE Joint Genome Institute"/>
            <person name="Steindorff A.S."/>
            <person name="Carver A."/>
            <person name="Calhoun S."/>
            <person name="Stillman K."/>
            <person name="Liu H."/>
            <person name="Lipzen A."/>
            <person name="Pangilinan J."/>
            <person name="Labutti K."/>
            <person name="Bruns T.D."/>
            <person name="Grigoriev I.V."/>
        </authorList>
    </citation>
    <scope>NUCLEOTIDE SEQUENCE [LARGE SCALE GENOMIC DNA]</scope>
    <source>
        <strain evidence="1 2">CBS 144469</strain>
    </source>
</reference>
<evidence type="ECO:0000313" key="1">
    <source>
        <dbReference type="EMBL" id="KAF6746082.1"/>
    </source>
</evidence>
<dbReference type="Proteomes" id="UP000521943">
    <property type="component" value="Unassembled WGS sequence"/>
</dbReference>
<evidence type="ECO:0008006" key="3">
    <source>
        <dbReference type="Google" id="ProtNLM"/>
    </source>
</evidence>
<dbReference type="OrthoDB" id="3060151at2759"/>
<dbReference type="EMBL" id="JACGCI010000096">
    <property type="protein sequence ID" value="KAF6746082.1"/>
    <property type="molecule type" value="Genomic_DNA"/>
</dbReference>
<proteinExistence type="predicted"/>
<evidence type="ECO:0000313" key="2">
    <source>
        <dbReference type="Proteomes" id="UP000521943"/>
    </source>
</evidence>
<dbReference type="AlphaFoldDB" id="A0A8H6HH55"/>
<dbReference type="InterPro" id="IPR012337">
    <property type="entry name" value="RNaseH-like_sf"/>
</dbReference>
<accession>A0A8H6HH55</accession>
<comment type="caution">
    <text evidence="1">The sequence shown here is derived from an EMBL/GenBank/DDBJ whole genome shotgun (WGS) entry which is preliminary data.</text>
</comment>
<organism evidence="1 2">
    <name type="scientific">Ephemerocybe angulata</name>
    <dbReference type="NCBI Taxonomy" id="980116"/>
    <lineage>
        <taxon>Eukaryota</taxon>
        <taxon>Fungi</taxon>
        <taxon>Dikarya</taxon>
        <taxon>Basidiomycota</taxon>
        <taxon>Agaricomycotina</taxon>
        <taxon>Agaricomycetes</taxon>
        <taxon>Agaricomycetidae</taxon>
        <taxon>Agaricales</taxon>
        <taxon>Agaricineae</taxon>
        <taxon>Psathyrellaceae</taxon>
        <taxon>Ephemerocybe</taxon>
    </lineage>
</organism>
<feature type="non-terminal residue" evidence="1">
    <location>
        <position position="265"/>
    </location>
</feature>
<keyword evidence="2" id="KW-1185">Reference proteome</keyword>